<proteinExistence type="predicted"/>
<dbReference type="RefSeq" id="WP_123134606.1">
    <property type="nucleotide sequence ID" value="NZ_RJJE01000017.1"/>
</dbReference>
<name>A0A3M9MTS9_9BACT</name>
<dbReference type="Gene3D" id="2.60.120.260">
    <property type="entry name" value="Galactose-binding domain-like"/>
    <property type="match status" value="1"/>
</dbReference>
<dbReference type="InterPro" id="IPR026444">
    <property type="entry name" value="Secre_tail"/>
</dbReference>
<protein>
    <submittedName>
        <fullName evidence="1">T9SS C-terminal target domain-containing protein</fullName>
    </submittedName>
</protein>
<keyword evidence="2" id="KW-1185">Reference proteome</keyword>
<dbReference type="AlphaFoldDB" id="A0A3M9MTS9"/>
<evidence type="ECO:0000313" key="1">
    <source>
        <dbReference type="EMBL" id="RNI28138.1"/>
    </source>
</evidence>
<evidence type="ECO:0000313" key="2">
    <source>
        <dbReference type="Proteomes" id="UP000271010"/>
    </source>
</evidence>
<accession>A0A3M9MTS9</accession>
<dbReference type="Proteomes" id="UP000271010">
    <property type="component" value="Unassembled WGS sequence"/>
</dbReference>
<dbReference type="EMBL" id="RJJE01000017">
    <property type="protein sequence ID" value="RNI28138.1"/>
    <property type="molecule type" value="Genomic_DNA"/>
</dbReference>
<dbReference type="NCBIfam" id="TIGR04183">
    <property type="entry name" value="Por_Secre_tail"/>
    <property type="match status" value="1"/>
</dbReference>
<dbReference type="OrthoDB" id="1488838at2"/>
<organism evidence="1 2">
    <name type="scientific">Rufibacter immobilis</name>
    <dbReference type="NCBI Taxonomy" id="1348778"/>
    <lineage>
        <taxon>Bacteria</taxon>
        <taxon>Pseudomonadati</taxon>
        <taxon>Bacteroidota</taxon>
        <taxon>Cytophagia</taxon>
        <taxon>Cytophagales</taxon>
        <taxon>Hymenobacteraceae</taxon>
        <taxon>Rufibacter</taxon>
    </lineage>
</organism>
<reference evidence="1 2" key="1">
    <citation type="submission" date="2018-11" db="EMBL/GenBank/DDBJ databases">
        <title>Rufibacter latericius sp. nov., isolated from water in Baiyang Lake.</title>
        <authorList>
            <person name="Yang Y."/>
        </authorList>
    </citation>
    <scope>NUCLEOTIDE SEQUENCE [LARGE SCALE GENOMIC DNA]</scope>
    <source>
        <strain evidence="1 2">MCC P1</strain>
    </source>
</reference>
<comment type="caution">
    <text evidence="1">The sequence shown here is derived from an EMBL/GenBank/DDBJ whole genome shotgun (WGS) entry which is preliminary data.</text>
</comment>
<sequence>MHQWLTIFLLIFLGGWSAQGQLLTPLNSAPPHVAGGKGPGRSDLTPQPLDGETLVLPFFDDFASGEGGPDSRRWLPGGNVNVTNRLAANPPTIFAATFDGLQANGQPYGSANTTGPTDTLTSKAIALSSFQPEDSLYLSFYWQAGGLVDAPDFSGSMLYYLQLEFRDASGTWSPVWSQKGAGRSTNFAPVMVALKESRYFYDGFQFRWVSSGSRNGLRDVWHLDYVYLDRNRRLGQLQTTDAAFTQRLPSLLRRYTAMPIWQFLENPGNEVRSEVGASFNNLSNLPAAISWRAYSRNLTTAAVDTFLRGSAPVSAGASQPVAGSPSVPFLSRHTQPHVLETVLFLNTREPNFYTRYNDTLRRETSLQDFYAYDDGSAETGFSFPSSNAVQLAYQFELSKPDRIKTVRIYFTGTNTPGTELFLRLWADDNGQPARQPLHEQRFTVPQTVGLNNWLDIVLERQVEVQGRFFVGYRQPTGGTFVNVGFDLNENANGKLFAMNGTAAWQAVPDLGGAVLIRPVMAGTLTAVEEESLTQAKPLLYPNPTTSGSFYLQQGYDQVELYSPQGQSLQVWGKVPPTQALQVQASLPAGIYLVKARKGDQLRTAKLILLK</sequence>
<gene>
    <name evidence="1" type="ORF">EFA69_18875</name>
</gene>